<dbReference type="Pfam" id="PF07959">
    <property type="entry name" value="Fucose_pyrophosphorylase"/>
    <property type="match status" value="1"/>
</dbReference>
<name>A0A1S3F754_DIPOR</name>
<keyword evidence="2" id="KW-0547">Nucleotide-binding</keyword>
<reference evidence="5" key="1">
    <citation type="submission" date="2025-08" db="UniProtKB">
        <authorList>
            <consortium name="RefSeq"/>
        </authorList>
    </citation>
    <scope>IDENTIFICATION</scope>
    <source>
        <tissue evidence="5">Kidney</tissue>
    </source>
</reference>
<protein>
    <submittedName>
        <fullName evidence="5">Fucose-1-phosphate guanylyltransferase isoform X2</fullName>
    </submittedName>
</protein>
<dbReference type="SUPFAM" id="SSF51161">
    <property type="entry name" value="Trimeric LpxA-like enzymes"/>
    <property type="match status" value="1"/>
</dbReference>
<dbReference type="RefSeq" id="XP_012872436.1">
    <property type="nucleotide sequence ID" value="XM_013016982.1"/>
</dbReference>
<evidence type="ECO:0000313" key="5">
    <source>
        <dbReference type="RefSeq" id="XP_012872436.1"/>
    </source>
</evidence>
<evidence type="ECO:0000256" key="2">
    <source>
        <dbReference type="ARBA" id="ARBA00022741"/>
    </source>
</evidence>
<dbReference type="InterPro" id="IPR011004">
    <property type="entry name" value="Trimer_LpxA-like_sf"/>
</dbReference>
<dbReference type="GeneID" id="105986186"/>
<dbReference type="InterPro" id="IPR012887">
    <property type="entry name" value="GDP_fucose_pyrophosphorylase"/>
</dbReference>
<dbReference type="GO" id="GO:0042350">
    <property type="term" value="P:GDP-L-fucose biosynthetic process"/>
    <property type="evidence" value="ECO:0007669"/>
    <property type="project" value="UniProtKB-ARBA"/>
</dbReference>
<sequence>MAAVRVPPSVSLQEATQRKLKKFSELRGKPVAPGEFWDIVAITAADEKQEIAYRQQLSEKLKRNELPLGVQYHVFVDPAGAKIGNGGSTLCALQSLEKLYRDKWSSFTILLIHSGGYSQRLPNASALGKIFTALPLGTLTCEIDAYGDFLQALGPEASVDYTRDTSNVTQEESALVDVRQKIFHLLQGTPLNVVVLNNSKFYHIGTTEEYLFHFTSDSSLKSELGLQSIAFSITPDIPKGSAKTSCVIQSILDSGISVAPGSVIEYSRLEPDVCIGENCIISNSYIVTKAVLPANLFLSSLSLKIKGSLKYSTMAFGMQDDLKKNVKTLLDIKLLQFFGVCFLSCLDIWNLKVTEELFSGNKACFSLWTARIFPVCSSLSESVTTSLKMLNAVKNNSPFNMNSFQLLSIEEMLVYKDVEDMIAYREKIFLEISLNKK</sequence>
<dbReference type="GO" id="GO:0016779">
    <property type="term" value="F:nucleotidyltransferase activity"/>
    <property type="evidence" value="ECO:0007669"/>
    <property type="project" value="UniProtKB-KW"/>
</dbReference>
<evidence type="ECO:0000313" key="4">
    <source>
        <dbReference type="Proteomes" id="UP000081671"/>
    </source>
</evidence>
<keyword evidence="1" id="KW-0808">Transferase</keyword>
<feature type="domain" description="GDP-fucose pyrophosphorylase" evidence="3">
    <location>
        <begin position="137"/>
        <end position="377"/>
    </location>
</feature>
<dbReference type="GO" id="GO:0000166">
    <property type="term" value="F:nucleotide binding"/>
    <property type="evidence" value="ECO:0007669"/>
    <property type="project" value="UniProtKB-KW"/>
</dbReference>
<keyword evidence="4" id="KW-1185">Reference proteome</keyword>
<dbReference type="PANTHER" id="PTHR15045">
    <property type="entry name" value="FUCOSE-1-PHOSPHATE GUANYLYLTRANSFERASE"/>
    <property type="match status" value="1"/>
</dbReference>
<evidence type="ECO:0000259" key="3">
    <source>
        <dbReference type="Pfam" id="PF07959"/>
    </source>
</evidence>
<keyword evidence="5" id="KW-0548">Nucleotidyltransferase</keyword>
<dbReference type="Gene3D" id="2.160.10.10">
    <property type="entry name" value="Hexapeptide repeat proteins"/>
    <property type="match status" value="1"/>
</dbReference>
<organism evidence="4 5">
    <name type="scientific">Dipodomys ordii</name>
    <name type="common">Ord's kangaroo rat</name>
    <dbReference type="NCBI Taxonomy" id="10020"/>
    <lineage>
        <taxon>Eukaryota</taxon>
        <taxon>Metazoa</taxon>
        <taxon>Chordata</taxon>
        <taxon>Craniata</taxon>
        <taxon>Vertebrata</taxon>
        <taxon>Euteleostomi</taxon>
        <taxon>Mammalia</taxon>
        <taxon>Eutheria</taxon>
        <taxon>Euarchontoglires</taxon>
        <taxon>Glires</taxon>
        <taxon>Rodentia</taxon>
        <taxon>Castorimorpha</taxon>
        <taxon>Heteromyidae</taxon>
        <taxon>Dipodomyinae</taxon>
        <taxon>Dipodomys</taxon>
    </lineage>
</organism>
<dbReference type="CTD" id="8790"/>
<dbReference type="OrthoDB" id="10062280at2759"/>
<evidence type="ECO:0000256" key="1">
    <source>
        <dbReference type="ARBA" id="ARBA00022679"/>
    </source>
</evidence>
<proteinExistence type="predicted"/>
<gene>
    <name evidence="5" type="primary">Fpgt</name>
</gene>
<dbReference type="AlphaFoldDB" id="A0A1S3F754"/>
<dbReference type="PANTHER" id="PTHR15045:SF1">
    <property type="entry name" value="FUCOSE-1-PHOSPHATE GUANYLYLTRANSFERASE"/>
    <property type="match status" value="1"/>
</dbReference>
<accession>A0A1S3F754</accession>
<dbReference type="Proteomes" id="UP000081671">
    <property type="component" value="Unplaced"/>
</dbReference>